<dbReference type="Gene3D" id="3.40.50.300">
    <property type="entry name" value="P-loop containing nucleotide triphosphate hydrolases"/>
    <property type="match status" value="1"/>
</dbReference>
<gene>
    <name evidence="10" type="ORF">BU14_0109s0001</name>
</gene>
<dbReference type="InterPro" id="IPR003593">
    <property type="entry name" value="AAA+_ATPase"/>
</dbReference>
<name>A0A1X6PC06_PORUM</name>
<evidence type="ECO:0000259" key="9">
    <source>
        <dbReference type="SMART" id="SM00382"/>
    </source>
</evidence>
<evidence type="ECO:0000313" key="10">
    <source>
        <dbReference type="EMBL" id="OSX78402.1"/>
    </source>
</evidence>
<dbReference type="InterPro" id="IPR041569">
    <property type="entry name" value="AAA_lid_3"/>
</dbReference>
<dbReference type="EMBL" id="KV918813">
    <property type="protein sequence ID" value="OSX78402.1"/>
    <property type="molecule type" value="Genomic_DNA"/>
</dbReference>
<keyword evidence="5" id="KW-0496">Mitochondrion</keyword>
<evidence type="ECO:0000256" key="2">
    <source>
        <dbReference type="ARBA" id="ARBA00022741"/>
    </source>
</evidence>
<feature type="region of interest" description="Disordered" evidence="7">
    <location>
        <begin position="363"/>
        <end position="390"/>
    </location>
</feature>
<dbReference type="Gene3D" id="1.10.8.60">
    <property type="match status" value="1"/>
</dbReference>
<organism evidence="10 11">
    <name type="scientific">Porphyra umbilicalis</name>
    <name type="common">Purple laver</name>
    <name type="synonym">Red alga</name>
    <dbReference type="NCBI Taxonomy" id="2786"/>
    <lineage>
        <taxon>Eukaryota</taxon>
        <taxon>Rhodophyta</taxon>
        <taxon>Bangiophyceae</taxon>
        <taxon>Bangiales</taxon>
        <taxon>Bangiaceae</taxon>
        <taxon>Porphyra</taxon>
    </lineage>
</organism>
<dbReference type="OrthoDB" id="10254455at2759"/>
<dbReference type="InterPro" id="IPR027417">
    <property type="entry name" value="P-loop_NTPase"/>
</dbReference>
<keyword evidence="3" id="KW-1000">Mitochondrion outer membrane</keyword>
<dbReference type="SMART" id="SM00382">
    <property type="entry name" value="AAA"/>
    <property type="match status" value="1"/>
</dbReference>
<keyword evidence="11" id="KW-1185">Reference proteome</keyword>
<keyword evidence="8" id="KW-0812">Transmembrane</keyword>
<sequence>MHSTGTSDDARRAFLLRIIGDIVSAGISLGLMYLGTRAVRSAMDPSAGRKAADAAAAAALRDRLAAAGVSPAALRGMSACEVALTSELVFPEDIETGWADVGGLDGIKQELVEEVVYPLVRPDLFVPPSLRGADAAAGGGDALRALGRVSSLLSAPKGVLFYGPPGTGKTMLAKALAKESGALFLSVSPSSLLSKWVGETNQLTRGLFSLAARVAPAIIFLDEVDALFRARSSAAGGEHEVSREMKAEFMSLWDGLTTNSTGGVVVIGATNRPADIDEAILRRMPKAFEIPLPNGDGRVAILRRLLADIPVAVDFDVDAVAAVTVGYSGSDLKELCRTAARVPMREVMASVRAAQVAAGGVGAVRRGGRGGDQTPRAPHWRSAPPRGCAR</sequence>
<feature type="transmembrane region" description="Helical" evidence="8">
    <location>
        <begin position="14"/>
        <end position="34"/>
    </location>
</feature>
<dbReference type="AlphaFoldDB" id="A0A1X6PC06"/>
<dbReference type="InterPro" id="IPR003959">
    <property type="entry name" value="ATPase_AAA_core"/>
</dbReference>
<comment type="subcellular location">
    <subcellularLocation>
        <location evidence="1">Mitochondrion outer membrane</location>
        <topology evidence="1">Single-pass membrane protein</topology>
    </subcellularLocation>
</comment>
<evidence type="ECO:0000256" key="3">
    <source>
        <dbReference type="ARBA" id="ARBA00022787"/>
    </source>
</evidence>
<dbReference type="InterPro" id="IPR051701">
    <property type="entry name" value="Mito_OM_Translocase_MSP1"/>
</dbReference>
<dbReference type="PANTHER" id="PTHR45644:SF3">
    <property type="entry name" value="FI08533P-RELATED"/>
    <property type="match status" value="1"/>
</dbReference>
<feature type="domain" description="AAA+ ATPase" evidence="9">
    <location>
        <begin position="155"/>
        <end position="296"/>
    </location>
</feature>
<dbReference type="GO" id="GO:0016887">
    <property type="term" value="F:ATP hydrolysis activity"/>
    <property type="evidence" value="ECO:0007669"/>
    <property type="project" value="InterPro"/>
</dbReference>
<evidence type="ECO:0000256" key="5">
    <source>
        <dbReference type="ARBA" id="ARBA00023128"/>
    </source>
</evidence>
<evidence type="ECO:0000256" key="6">
    <source>
        <dbReference type="RuleBase" id="RU003651"/>
    </source>
</evidence>
<dbReference type="PROSITE" id="PS00674">
    <property type="entry name" value="AAA"/>
    <property type="match status" value="1"/>
</dbReference>
<protein>
    <recommendedName>
        <fullName evidence="9">AAA+ ATPase domain-containing protein</fullName>
    </recommendedName>
</protein>
<accession>A0A1X6PC06</accession>
<dbReference type="SUPFAM" id="SSF52540">
    <property type="entry name" value="P-loop containing nucleoside triphosphate hydrolases"/>
    <property type="match status" value="1"/>
</dbReference>
<keyword evidence="4 6" id="KW-0067">ATP-binding</keyword>
<evidence type="ECO:0000256" key="4">
    <source>
        <dbReference type="ARBA" id="ARBA00022840"/>
    </source>
</evidence>
<dbReference type="Pfam" id="PF17862">
    <property type="entry name" value="AAA_lid_3"/>
    <property type="match status" value="1"/>
</dbReference>
<evidence type="ECO:0000256" key="8">
    <source>
        <dbReference type="SAM" id="Phobius"/>
    </source>
</evidence>
<keyword evidence="2 6" id="KW-0547">Nucleotide-binding</keyword>
<proteinExistence type="inferred from homology"/>
<evidence type="ECO:0000256" key="1">
    <source>
        <dbReference type="ARBA" id="ARBA00004572"/>
    </source>
</evidence>
<dbReference type="GO" id="GO:0005524">
    <property type="term" value="F:ATP binding"/>
    <property type="evidence" value="ECO:0007669"/>
    <property type="project" value="UniProtKB-KW"/>
</dbReference>
<reference evidence="10 11" key="1">
    <citation type="submission" date="2017-03" db="EMBL/GenBank/DDBJ databases">
        <title>WGS assembly of Porphyra umbilicalis.</title>
        <authorList>
            <person name="Brawley S.H."/>
            <person name="Blouin N.A."/>
            <person name="Ficko-Blean E."/>
            <person name="Wheeler G.L."/>
            <person name="Lohr M."/>
            <person name="Goodson H.V."/>
            <person name="Jenkins J.W."/>
            <person name="Blaby-Haas C.E."/>
            <person name="Helliwell K.E."/>
            <person name="Chan C."/>
            <person name="Marriage T."/>
            <person name="Bhattacharya D."/>
            <person name="Klein A.S."/>
            <person name="Badis Y."/>
            <person name="Brodie J."/>
            <person name="Cao Y."/>
            <person name="Collen J."/>
            <person name="Dittami S.M."/>
            <person name="Gachon C.M."/>
            <person name="Green B.R."/>
            <person name="Karpowicz S."/>
            <person name="Kim J.W."/>
            <person name="Kudahl U."/>
            <person name="Lin S."/>
            <person name="Michel G."/>
            <person name="Mittag M."/>
            <person name="Olson B.J."/>
            <person name="Pangilinan J."/>
            <person name="Peng Y."/>
            <person name="Qiu H."/>
            <person name="Shu S."/>
            <person name="Singer J.T."/>
            <person name="Smith A.G."/>
            <person name="Sprecher B.N."/>
            <person name="Wagner V."/>
            <person name="Wang W."/>
            <person name="Wang Z.-Y."/>
            <person name="Yan J."/>
            <person name="Yarish C."/>
            <person name="Zoeuner-Riek S."/>
            <person name="Zhuang Y."/>
            <person name="Zou Y."/>
            <person name="Lindquist E.A."/>
            <person name="Grimwood J."/>
            <person name="Barry K."/>
            <person name="Rokhsar D.S."/>
            <person name="Schmutz J."/>
            <person name="Stiller J.W."/>
            <person name="Grossman A.R."/>
            <person name="Prochnik S.E."/>
        </authorList>
    </citation>
    <scope>NUCLEOTIDE SEQUENCE [LARGE SCALE GENOMIC DNA]</scope>
    <source>
        <strain evidence="10">4086291</strain>
    </source>
</reference>
<evidence type="ECO:0000313" key="11">
    <source>
        <dbReference type="Proteomes" id="UP000218209"/>
    </source>
</evidence>
<evidence type="ECO:0000256" key="7">
    <source>
        <dbReference type="SAM" id="MobiDB-lite"/>
    </source>
</evidence>
<dbReference type="PANTHER" id="PTHR45644">
    <property type="entry name" value="AAA ATPASE, PUTATIVE (AFU_ORTHOLOGUE AFUA_2G12920)-RELATED-RELATED"/>
    <property type="match status" value="1"/>
</dbReference>
<dbReference type="Proteomes" id="UP000218209">
    <property type="component" value="Unassembled WGS sequence"/>
</dbReference>
<dbReference type="GO" id="GO:0005741">
    <property type="term" value="C:mitochondrial outer membrane"/>
    <property type="evidence" value="ECO:0007669"/>
    <property type="project" value="UniProtKB-SubCell"/>
</dbReference>
<comment type="similarity">
    <text evidence="6">Belongs to the AAA ATPase family.</text>
</comment>
<dbReference type="Pfam" id="PF00004">
    <property type="entry name" value="AAA"/>
    <property type="match status" value="1"/>
</dbReference>
<dbReference type="InterPro" id="IPR003960">
    <property type="entry name" value="ATPase_AAA_CS"/>
</dbReference>
<keyword evidence="8" id="KW-1133">Transmembrane helix</keyword>
<keyword evidence="8" id="KW-0472">Membrane</keyword>